<accession>A0A3A6Q4G0</accession>
<dbReference type="AlphaFoldDB" id="A0A3A6Q4G0"/>
<evidence type="ECO:0000313" key="3">
    <source>
        <dbReference type="Proteomes" id="UP000273252"/>
    </source>
</evidence>
<dbReference type="OrthoDB" id="9804828at2"/>
<gene>
    <name evidence="2" type="ORF">DZ860_23565</name>
</gene>
<sequence>MNYKWILCPVCGNKTRLKIREDTELKKFPLYCPKCRQENLIEIKQFKVTVITEPDAKTQSPEGSPHNFPKAQPCLNRF</sequence>
<dbReference type="InterPro" id="IPR025957">
    <property type="entry name" value="Cys_rich_KTR"/>
</dbReference>
<keyword evidence="3" id="KW-1185">Reference proteome</keyword>
<reference evidence="2 3" key="1">
    <citation type="submission" date="2018-08" db="EMBL/GenBank/DDBJ databases">
        <title>Vibrio isolated from the Eastern China Marginal Seas.</title>
        <authorList>
            <person name="Li Y."/>
        </authorList>
    </citation>
    <scope>NUCLEOTIDE SEQUENCE [LARGE SCALE GENOMIC DNA]</scope>
    <source>
        <strain evidence="2 3">BEI233</strain>
    </source>
</reference>
<evidence type="ECO:0000256" key="1">
    <source>
        <dbReference type="SAM" id="MobiDB-lite"/>
    </source>
</evidence>
<feature type="region of interest" description="Disordered" evidence="1">
    <location>
        <begin position="55"/>
        <end position="78"/>
    </location>
</feature>
<name>A0A3A6Q4G0_9VIBR</name>
<proteinExistence type="predicted"/>
<organism evidence="2 3">
    <name type="scientific">Vibrio sinensis</name>
    <dbReference type="NCBI Taxonomy" id="2302434"/>
    <lineage>
        <taxon>Bacteria</taxon>
        <taxon>Pseudomonadati</taxon>
        <taxon>Pseudomonadota</taxon>
        <taxon>Gammaproteobacteria</taxon>
        <taxon>Vibrionales</taxon>
        <taxon>Vibrionaceae</taxon>
        <taxon>Vibrio</taxon>
    </lineage>
</organism>
<comment type="caution">
    <text evidence="2">The sequence shown here is derived from an EMBL/GenBank/DDBJ whole genome shotgun (WGS) entry which is preliminary data.</text>
</comment>
<protein>
    <submittedName>
        <fullName evidence="2">Conjugal transfer protein</fullName>
    </submittedName>
</protein>
<dbReference type="Pfam" id="PF14205">
    <property type="entry name" value="Cys_rich_KTR"/>
    <property type="match status" value="1"/>
</dbReference>
<evidence type="ECO:0000313" key="2">
    <source>
        <dbReference type="EMBL" id="RJX64678.1"/>
    </source>
</evidence>
<dbReference type="Proteomes" id="UP000273252">
    <property type="component" value="Unassembled WGS sequence"/>
</dbReference>
<dbReference type="EMBL" id="QVMU01000060">
    <property type="protein sequence ID" value="RJX64678.1"/>
    <property type="molecule type" value="Genomic_DNA"/>
</dbReference>